<reference evidence="2" key="1">
    <citation type="journal article" date="2020" name="Mol. Plant Microbe Interact.">
        <title>Genome Sequence of the Biocontrol Agent Coniothyrium minitans strain Conio (IMI 134523).</title>
        <authorList>
            <person name="Patel D."/>
            <person name="Shittu T.A."/>
            <person name="Baroncelli R."/>
            <person name="Muthumeenakshi S."/>
            <person name="Osborne T.H."/>
            <person name="Janganan T.K."/>
            <person name="Sreenivasaprasad S."/>
        </authorList>
    </citation>
    <scope>NUCLEOTIDE SEQUENCE</scope>
    <source>
        <strain evidence="2">Conio</strain>
    </source>
</reference>
<gene>
    <name evidence="2" type="ORF">PMIN01_11994</name>
</gene>
<keyword evidence="3" id="KW-1185">Reference proteome</keyword>
<comment type="caution">
    <text evidence="2">The sequence shown here is derived from an EMBL/GenBank/DDBJ whole genome shotgun (WGS) entry which is preliminary data.</text>
</comment>
<dbReference type="Proteomes" id="UP000756921">
    <property type="component" value="Unassembled WGS sequence"/>
</dbReference>
<sequence length="342" mass="38922">MTSLEQADLEAALRLIGEASPHYLATLSEELLHNVRLKIACTLATNESACGDKHNRTTQHNSDQRPESLQTWFNKVEKTIGEHVEAKRKATAATIRNLGIVKKHYSDTVLNDYLQWKKSADPSLVESWQGPGKGKRKSHDAVSAFCKQRGSTSSSKSRENLCIHSIVEDPTLNHMSLLIGYNWKDFLKHRLGGDFTDEHLQHEDLHRLAERVRSIVSPYPDDYLFLESGRPKRKRLHMEESTRKSSKKNPTVDPTRNLEYLTSQYIPVYQGENPYPQYTIDPTLCLDHDQSYQVNVNPFSGTSEMSGFPGTNEVQHFPSMGDLPVQPPPHTLMDYFMFPSQT</sequence>
<evidence type="ECO:0000313" key="3">
    <source>
        <dbReference type="Proteomes" id="UP000756921"/>
    </source>
</evidence>
<evidence type="ECO:0000256" key="1">
    <source>
        <dbReference type="SAM" id="MobiDB-lite"/>
    </source>
</evidence>
<name>A0A9P6KKX5_9PLEO</name>
<accession>A0A9P6KKX5</accession>
<organism evidence="2 3">
    <name type="scientific">Paraphaeosphaeria minitans</name>
    <dbReference type="NCBI Taxonomy" id="565426"/>
    <lineage>
        <taxon>Eukaryota</taxon>
        <taxon>Fungi</taxon>
        <taxon>Dikarya</taxon>
        <taxon>Ascomycota</taxon>
        <taxon>Pezizomycotina</taxon>
        <taxon>Dothideomycetes</taxon>
        <taxon>Pleosporomycetidae</taxon>
        <taxon>Pleosporales</taxon>
        <taxon>Massarineae</taxon>
        <taxon>Didymosphaeriaceae</taxon>
        <taxon>Paraphaeosphaeria</taxon>
    </lineage>
</organism>
<feature type="region of interest" description="Disordered" evidence="1">
    <location>
        <begin position="234"/>
        <end position="255"/>
    </location>
</feature>
<evidence type="ECO:0000313" key="2">
    <source>
        <dbReference type="EMBL" id="KAF9730061.1"/>
    </source>
</evidence>
<dbReference type="AlphaFoldDB" id="A0A9P6KKX5"/>
<protein>
    <submittedName>
        <fullName evidence="2">Uncharacterized protein</fullName>
    </submittedName>
</protein>
<proteinExistence type="predicted"/>
<dbReference type="EMBL" id="WJXW01000015">
    <property type="protein sequence ID" value="KAF9730061.1"/>
    <property type="molecule type" value="Genomic_DNA"/>
</dbReference>